<dbReference type="SUPFAM" id="SSF52833">
    <property type="entry name" value="Thioredoxin-like"/>
    <property type="match status" value="1"/>
</dbReference>
<comment type="caution">
    <text evidence="2">The sequence shown here is derived from an EMBL/GenBank/DDBJ whole genome shotgun (WGS) entry which is preliminary data.</text>
</comment>
<dbReference type="PANTHER" id="PTHR45663">
    <property type="entry name" value="GEO12009P1"/>
    <property type="match status" value="1"/>
</dbReference>
<accession>A0A2I2GHE8</accession>
<evidence type="ECO:0000259" key="1">
    <source>
        <dbReference type="Pfam" id="PF00085"/>
    </source>
</evidence>
<dbReference type="RefSeq" id="XP_024707603.1">
    <property type="nucleotide sequence ID" value="XM_024854451.1"/>
</dbReference>
<dbReference type="VEuPathDB" id="FungiDB:P170DRAFT_507130"/>
<reference evidence="2 3" key="1">
    <citation type="submission" date="2016-12" db="EMBL/GenBank/DDBJ databases">
        <title>The genomes of Aspergillus section Nigri reveals drivers in fungal speciation.</title>
        <authorList>
            <consortium name="DOE Joint Genome Institute"/>
            <person name="Vesth T.C."/>
            <person name="Nybo J."/>
            <person name="Theobald S."/>
            <person name="Brandl J."/>
            <person name="Frisvad J.C."/>
            <person name="Nielsen K.F."/>
            <person name="Lyhne E.K."/>
            <person name="Kogle M.E."/>
            <person name="Kuo A."/>
            <person name="Riley R."/>
            <person name="Clum A."/>
            <person name="Nolan M."/>
            <person name="Lipzen A."/>
            <person name="Salamov A."/>
            <person name="Henrissat B."/>
            <person name="Wiebenga A."/>
            <person name="De Vries R.P."/>
            <person name="Grigoriev I.V."/>
            <person name="Mortensen U.H."/>
            <person name="Andersen M.R."/>
            <person name="Baker S.E."/>
        </authorList>
    </citation>
    <scope>NUCLEOTIDE SEQUENCE [LARGE SCALE GENOMIC DNA]</scope>
    <source>
        <strain evidence="2 3">IBT 23096</strain>
    </source>
</reference>
<dbReference type="Pfam" id="PF00085">
    <property type="entry name" value="Thioredoxin"/>
    <property type="match status" value="1"/>
</dbReference>
<dbReference type="EMBL" id="MSFO01000002">
    <property type="protein sequence ID" value="PLB52301.1"/>
    <property type="molecule type" value="Genomic_DNA"/>
</dbReference>
<dbReference type="OrthoDB" id="2121326at2759"/>
<dbReference type="Proteomes" id="UP000234275">
    <property type="component" value="Unassembled WGS sequence"/>
</dbReference>
<dbReference type="InterPro" id="IPR036249">
    <property type="entry name" value="Thioredoxin-like_sf"/>
</dbReference>
<dbReference type="AlphaFoldDB" id="A0A2I2GHE8"/>
<protein>
    <submittedName>
        <fullName evidence="2">Thioredoxin-like protein</fullName>
    </submittedName>
</protein>
<dbReference type="GO" id="GO:0015035">
    <property type="term" value="F:protein-disulfide reductase activity"/>
    <property type="evidence" value="ECO:0007669"/>
    <property type="project" value="TreeGrafter"/>
</dbReference>
<dbReference type="PANTHER" id="PTHR45663:SF11">
    <property type="entry name" value="GEO12009P1"/>
    <property type="match status" value="1"/>
</dbReference>
<proteinExistence type="predicted"/>
<dbReference type="GeneID" id="36562157"/>
<dbReference type="CDD" id="cd02947">
    <property type="entry name" value="TRX_family"/>
    <property type="match status" value="1"/>
</dbReference>
<evidence type="ECO:0000313" key="2">
    <source>
        <dbReference type="EMBL" id="PLB52301.1"/>
    </source>
</evidence>
<keyword evidence="3" id="KW-1185">Reference proteome</keyword>
<dbReference type="Gene3D" id="3.40.30.10">
    <property type="entry name" value="Glutaredoxin"/>
    <property type="match status" value="1"/>
</dbReference>
<feature type="domain" description="Thioredoxin" evidence="1">
    <location>
        <begin position="7"/>
        <end position="93"/>
    </location>
</feature>
<organism evidence="2 3">
    <name type="scientific">Aspergillus steynii IBT 23096</name>
    <dbReference type="NCBI Taxonomy" id="1392250"/>
    <lineage>
        <taxon>Eukaryota</taxon>
        <taxon>Fungi</taxon>
        <taxon>Dikarya</taxon>
        <taxon>Ascomycota</taxon>
        <taxon>Pezizomycotina</taxon>
        <taxon>Eurotiomycetes</taxon>
        <taxon>Eurotiomycetidae</taxon>
        <taxon>Eurotiales</taxon>
        <taxon>Aspergillaceae</taxon>
        <taxon>Aspergillus</taxon>
        <taxon>Aspergillus subgen. Circumdati</taxon>
    </lineage>
</organism>
<gene>
    <name evidence="2" type="ORF">P170DRAFT_507130</name>
</gene>
<evidence type="ECO:0000313" key="3">
    <source>
        <dbReference type="Proteomes" id="UP000234275"/>
    </source>
</evidence>
<dbReference type="GO" id="GO:0005737">
    <property type="term" value="C:cytoplasm"/>
    <property type="evidence" value="ECO:0007669"/>
    <property type="project" value="TreeGrafter"/>
</dbReference>
<name>A0A2I2GHE8_9EURO</name>
<sequence length="106" mass="11787">MPLDQITDQAQFDSAIKDHQSTIVIFSAVWSGISEATKRNYENVGSQYSGLYQAWIDIDESPDLAQKYSSNGIPTIIGFKNGAQVEKYIGPQVTEGEAKRFIEKVL</sequence>
<dbReference type="STRING" id="1392250.A0A2I2GHE8"/>
<dbReference type="InterPro" id="IPR013766">
    <property type="entry name" value="Thioredoxin_domain"/>
</dbReference>